<evidence type="ECO:0000256" key="1">
    <source>
        <dbReference type="SAM" id="MobiDB-lite"/>
    </source>
</evidence>
<gene>
    <name evidence="3" type="ORF">MM171A01452_0002</name>
    <name evidence="4" type="ORF">MM171B00960_0004</name>
</gene>
<dbReference type="EMBL" id="MT143615">
    <property type="protein sequence ID" value="QJA98876.1"/>
    <property type="molecule type" value="Genomic_DNA"/>
</dbReference>
<organism evidence="3">
    <name type="scientific">viral metagenome</name>
    <dbReference type="NCBI Taxonomy" id="1070528"/>
    <lineage>
        <taxon>unclassified sequences</taxon>
        <taxon>metagenomes</taxon>
        <taxon>organismal metagenomes</taxon>
    </lineage>
</organism>
<dbReference type="AlphaFoldDB" id="A0A6M3LTS7"/>
<dbReference type="SMART" id="SM00507">
    <property type="entry name" value="HNHc"/>
    <property type="match status" value="1"/>
</dbReference>
<dbReference type="InterPro" id="IPR003615">
    <property type="entry name" value="HNH_nuc"/>
</dbReference>
<accession>A0A6M3LTS7</accession>
<protein>
    <recommendedName>
        <fullName evidence="2">HNH nuclease domain-containing protein</fullName>
    </recommendedName>
</protein>
<evidence type="ECO:0000259" key="2">
    <source>
        <dbReference type="SMART" id="SM00507"/>
    </source>
</evidence>
<reference evidence="3" key="1">
    <citation type="submission" date="2020-03" db="EMBL/GenBank/DDBJ databases">
        <title>The deep terrestrial virosphere.</title>
        <authorList>
            <person name="Holmfeldt K."/>
            <person name="Nilsson E."/>
            <person name="Simone D."/>
            <person name="Lopez-Fernandez M."/>
            <person name="Wu X."/>
            <person name="de Brujin I."/>
            <person name="Lundin D."/>
            <person name="Andersson A."/>
            <person name="Bertilsson S."/>
            <person name="Dopson M."/>
        </authorList>
    </citation>
    <scope>NUCLEOTIDE SEQUENCE</scope>
    <source>
        <strain evidence="3">MM171A01452</strain>
        <strain evidence="4">MM171B00960</strain>
    </source>
</reference>
<sequence>MSLNRRKFCECGCGTVIKRNRRFVHGHNSNPMKGKGKPKSPPQICACGICGLITNPGNRYVNGHYARVQITTEEKRRKLSIALTGKKHPPERIEKNRQARLGKKQSPETIEKRRVSCIGKMSCPEERRRKISVGNTGKKRTKEMNERNRQARLGKSPSLEAREKNGLKHKNRVFEEDSILKMSLARIKFYEEHPEKKMIGVKNPSYIDGRCSGSYKYTREWKERLKELVRDRDGRQCQLCFAFEKESSSKLAVHHIDYDKENCDLSNLISLCHSCHGKTSHDRDKWITIFQLSQRLTLVLGGKV</sequence>
<dbReference type="EMBL" id="MT143818">
    <property type="protein sequence ID" value="QJB02973.1"/>
    <property type="molecule type" value="Genomic_DNA"/>
</dbReference>
<proteinExistence type="predicted"/>
<feature type="region of interest" description="Disordered" evidence="1">
    <location>
        <begin position="132"/>
        <end position="164"/>
    </location>
</feature>
<name>A0A6M3LTS7_9ZZZZ</name>
<dbReference type="CDD" id="cd00085">
    <property type="entry name" value="HNHc"/>
    <property type="match status" value="1"/>
</dbReference>
<evidence type="ECO:0000313" key="4">
    <source>
        <dbReference type="EMBL" id="QJB02973.1"/>
    </source>
</evidence>
<feature type="domain" description="HNH nuclease" evidence="2">
    <location>
        <begin position="224"/>
        <end position="277"/>
    </location>
</feature>
<evidence type="ECO:0000313" key="3">
    <source>
        <dbReference type="EMBL" id="QJA98876.1"/>
    </source>
</evidence>